<dbReference type="GeneID" id="109710818"/>
<dbReference type="GO" id="GO:0016616">
    <property type="term" value="F:oxidoreductase activity, acting on the CH-OH group of donors, NAD or NADP as acceptor"/>
    <property type="evidence" value="ECO:0007669"/>
    <property type="project" value="InterPro"/>
</dbReference>
<proteinExistence type="inferred from homology"/>
<evidence type="ECO:0000313" key="11">
    <source>
        <dbReference type="RefSeq" id="XP_020089181.1"/>
    </source>
</evidence>
<dbReference type="Pfam" id="PF01073">
    <property type="entry name" value="3Beta_HSD"/>
    <property type="match status" value="1"/>
</dbReference>
<dbReference type="Gene3D" id="3.40.50.720">
    <property type="entry name" value="NAD(P)-binding Rossmann-like Domain"/>
    <property type="match status" value="1"/>
</dbReference>
<keyword evidence="4 8" id="KW-0256">Endoplasmic reticulum</keyword>
<sequence>MAISEPGQLPAEPNRIPCTVTFGRSSFLGRSLVAALVSSGHWTVRVADPYPSPGPAHQPGSPGPFHLPVDFSDRSQVIPALAGSVVVFHIDPTTTTSSSSIFSTTTPNFSELHALAIGATKTLISAAIECGVRRVVYTGSAAFAFDGCRDVVLGDESVPYPDKYEDILDELRAQVEMMVLDANGRGGMATCALRPSYPFGPGDPNLVPFFVACATSFWNKFIVGDGKNMYDFTYVENVAHANICAEKALRSDPASVAGKSFFVTNDEPVELWEFISSIQEGLGYQSCRLDVGGFFQKVLILSVSFRATINISANLVFLVVLLARKFSEKVFLHRISNPIPGPATVHALSCTRTFSCSRAKSILGYSPVLSMEEGIMRTLESFSELAKDSGSSRLRDFTAPSKADQLLGGGVAADILLWRDEKKTFTYLALLFLLFYWFLLSGRTFISSFARILLLVSVTLFVHGILPSSMFGLTIEKVPSSCFEVSEQTLQNLFSFVASIWNKGFHVMKLLARGDDWEVLFKSIASICILKLLFRFSLATLIGVGLTCMFIIFIVYEQCEEEVNSLIATGSVRIEALKKKIVSKLSSFLTKYIPQS</sequence>
<dbReference type="PANTHER" id="PTHR43245:SF51">
    <property type="entry name" value="SHORT CHAIN DEHYDROGENASE_REDUCTASE FAMILY 42E, MEMBER 2"/>
    <property type="match status" value="1"/>
</dbReference>
<dbReference type="InterPro" id="IPR003388">
    <property type="entry name" value="Reticulon"/>
</dbReference>
<accession>A0A6P5EZ96</accession>
<dbReference type="OrthoDB" id="10058185at2759"/>
<reference evidence="10" key="1">
    <citation type="journal article" date="2015" name="Nat. Genet.">
        <title>The pineapple genome and the evolution of CAM photosynthesis.</title>
        <authorList>
            <person name="Ming R."/>
            <person name="VanBuren R."/>
            <person name="Wai C.M."/>
            <person name="Tang H."/>
            <person name="Schatz M.C."/>
            <person name="Bowers J.E."/>
            <person name="Lyons E."/>
            <person name="Wang M.L."/>
            <person name="Chen J."/>
            <person name="Biggers E."/>
            <person name="Zhang J."/>
            <person name="Huang L."/>
            <person name="Zhang L."/>
            <person name="Miao W."/>
            <person name="Zhang J."/>
            <person name="Ye Z."/>
            <person name="Miao C."/>
            <person name="Lin Z."/>
            <person name="Wang H."/>
            <person name="Zhou H."/>
            <person name="Yim W.C."/>
            <person name="Priest H.D."/>
            <person name="Zheng C."/>
            <person name="Woodhouse M."/>
            <person name="Edger P.P."/>
            <person name="Guyot R."/>
            <person name="Guo H.B."/>
            <person name="Guo H."/>
            <person name="Zheng G."/>
            <person name="Singh R."/>
            <person name="Sharma A."/>
            <person name="Min X."/>
            <person name="Zheng Y."/>
            <person name="Lee H."/>
            <person name="Gurtowski J."/>
            <person name="Sedlazeck F.J."/>
            <person name="Harkess A."/>
            <person name="McKain M.R."/>
            <person name="Liao Z."/>
            <person name="Fang J."/>
            <person name="Liu J."/>
            <person name="Zhang X."/>
            <person name="Zhang Q."/>
            <person name="Hu W."/>
            <person name="Qin Y."/>
            <person name="Wang K."/>
            <person name="Chen L.Y."/>
            <person name="Shirley N."/>
            <person name="Lin Y.R."/>
            <person name="Liu L.Y."/>
            <person name="Hernandez A.G."/>
            <person name="Wright C.L."/>
            <person name="Bulone V."/>
            <person name="Tuskan G.A."/>
            <person name="Heath K."/>
            <person name="Zee F."/>
            <person name="Moore P.H."/>
            <person name="Sunkar R."/>
            <person name="Leebens-Mack J.H."/>
            <person name="Mockler T."/>
            <person name="Bennetzen J.L."/>
            <person name="Freeling M."/>
            <person name="Sankoff D."/>
            <person name="Paterson A.H."/>
            <person name="Zhu X."/>
            <person name="Yang X."/>
            <person name="Smith J.A."/>
            <person name="Cushman J.C."/>
            <person name="Paull R.E."/>
            <person name="Yu Q."/>
        </authorList>
    </citation>
    <scope>NUCLEOTIDE SEQUENCE [LARGE SCALE GENOMIC DNA]</scope>
    <source>
        <strain evidence="10">cv. F153</strain>
    </source>
</reference>
<evidence type="ECO:0000313" key="10">
    <source>
        <dbReference type="Proteomes" id="UP000515123"/>
    </source>
</evidence>
<name>A0A6P5EZ96_ANACO</name>
<evidence type="ECO:0000256" key="1">
    <source>
        <dbReference type="ARBA" id="ARBA00004477"/>
    </source>
</evidence>
<dbReference type="InterPro" id="IPR002225">
    <property type="entry name" value="3Beta_OHSteriod_DH/Estase"/>
</dbReference>
<feature type="transmembrane region" description="Helical" evidence="8">
    <location>
        <begin position="452"/>
        <end position="473"/>
    </location>
</feature>
<keyword evidence="5 8" id="KW-1133">Transmembrane helix</keyword>
<dbReference type="PROSITE" id="PS50845">
    <property type="entry name" value="RETICULON"/>
    <property type="match status" value="1"/>
</dbReference>
<keyword evidence="7 8" id="KW-0472">Membrane</keyword>
<evidence type="ECO:0000256" key="2">
    <source>
        <dbReference type="ARBA" id="ARBA00009219"/>
    </source>
</evidence>
<evidence type="ECO:0000256" key="7">
    <source>
        <dbReference type="ARBA" id="ARBA00023136"/>
    </source>
</evidence>
<keyword evidence="3 8" id="KW-0812">Transmembrane</keyword>
<dbReference type="AlphaFoldDB" id="A0A6P5EZ96"/>
<gene>
    <name evidence="11" type="primary">LOC109710818</name>
</gene>
<dbReference type="GO" id="GO:0005789">
    <property type="term" value="C:endoplasmic reticulum membrane"/>
    <property type="evidence" value="ECO:0007669"/>
    <property type="project" value="UniProtKB-SubCell"/>
</dbReference>
<feature type="transmembrane region" description="Helical" evidence="8">
    <location>
        <begin position="425"/>
        <end position="446"/>
    </location>
</feature>
<dbReference type="InterPro" id="IPR050177">
    <property type="entry name" value="Lipid_A_modif_metabolic_enz"/>
</dbReference>
<evidence type="ECO:0000256" key="4">
    <source>
        <dbReference type="ARBA" id="ARBA00022824"/>
    </source>
</evidence>
<evidence type="ECO:0000256" key="8">
    <source>
        <dbReference type="RuleBase" id="RU363132"/>
    </source>
</evidence>
<keyword evidence="10" id="KW-1185">Reference proteome</keyword>
<evidence type="ECO:0000256" key="5">
    <source>
        <dbReference type="ARBA" id="ARBA00022989"/>
    </source>
</evidence>
<protein>
    <recommendedName>
        <fullName evidence="8">Reticulon-like protein</fullName>
    </recommendedName>
</protein>
<dbReference type="RefSeq" id="XP_020089181.1">
    <property type="nucleotide sequence ID" value="XM_020233592.1"/>
</dbReference>
<evidence type="ECO:0000256" key="3">
    <source>
        <dbReference type="ARBA" id="ARBA00022692"/>
    </source>
</evidence>
<reference evidence="11" key="2">
    <citation type="submission" date="2025-08" db="UniProtKB">
        <authorList>
            <consortium name="RefSeq"/>
        </authorList>
    </citation>
    <scope>IDENTIFICATION</scope>
    <source>
        <tissue evidence="11">Leaf</tissue>
    </source>
</reference>
<dbReference type="Proteomes" id="UP000515123">
    <property type="component" value="Linkage group 5"/>
</dbReference>
<dbReference type="Pfam" id="PF02453">
    <property type="entry name" value="Reticulon"/>
    <property type="match status" value="1"/>
</dbReference>
<dbReference type="GO" id="GO:0006694">
    <property type="term" value="P:steroid biosynthetic process"/>
    <property type="evidence" value="ECO:0007669"/>
    <property type="project" value="InterPro"/>
</dbReference>
<comment type="subcellular location">
    <subcellularLocation>
        <location evidence="1 8">Endoplasmic reticulum membrane</location>
        <topology evidence="1 8">Multi-pass membrane protein</topology>
    </subcellularLocation>
</comment>
<comment type="similarity">
    <text evidence="2">Belongs to the 3-beta-HSD family.</text>
</comment>
<organism evidence="10 11">
    <name type="scientific">Ananas comosus</name>
    <name type="common">Pineapple</name>
    <name type="synonym">Ananas ananas</name>
    <dbReference type="NCBI Taxonomy" id="4615"/>
    <lineage>
        <taxon>Eukaryota</taxon>
        <taxon>Viridiplantae</taxon>
        <taxon>Streptophyta</taxon>
        <taxon>Embryophyta</taxon>
        <taxon>Tracheophyta</taxon>
        <taxon>Spermatophyta</taxon>
        <taxon>Magnoliopsida</taxon>
        <taxon>Liliopsida</taxon>
        <taxon>Poales</taxon>
        <taxon>Bromeliaceae</taxon>
        <taxon>Bromelioideae</taxon>
        <taxon>Ananas</taxon>
    </lineage>
</organism>
<evidence type="ECO:0000256" key="6">
    <source>
        <dbReference type="ARBA" id="ARBA00023002"/>
    </source>
</evidence>
<dbReference type="PANTHER" id="PTHR43245">
    <property type="entry name" value="BIFUNCTIONAL POLYMYXIN RESISTANCE PROTEIN ARNA"/>
    <property type="match status" value="1"/>
</dbReference>
<dbReference type="InterPro" id="IPR036291">
    <property type="entry name" value="NAD(P)-bd_dom_sf"/>
</dbReference>
<feature type="domain" description="Reticulon" evidence="9">
    <location>
        <begin position="412"/>
        <end position="596"/>
    </location>
</feature>
<dbReference type="SUPFAM" id="SSF51735">
    <property type="entry name" value="NAD(P)-binding Rossmann-fold domains"/>
    <property type="match status" value="1"/>
</dbReference>
<feature type="transmembrane region" description="Helical" evidence="8">
    <location>
        <begin position="532"/>
        <end position="556"/>
    </location>
</feature>
<evidence type="ECO:0000259" key="9">
    <source>
        <dbReference type="PROSITE" id="PS50845"/>
    </source>
</evidence>
<keyword evidence="6" id="KW-0560">Oxidoreductase</keyword>